<evidence type="ECO:0000256" key="2">
    <source>
        <dbReference type="ARBA" id="ARBA00022840"/>
    </source>
</evidence>
<dbReference type="InterPro" id="IPR027417">
    <property type="entry name" value="P-loop_NTPase"/>
</dbReference>
<reference evidence="4" key="1">
    <citation type="submission" date="2017-07" db="EMBL/GenBank/DDBJ databases">
        <title>Taro Niue Genome Assembly and Annotation.</title>
        <authorList>
            <person name="Atibalentja N."/>
            <person name="Keating K."/>
            <person name="Fields C.J."/>
        </authorList>
    </citation>
    <scope>NUCLEOTIDE SEQUENCE</scope>
    <source>
        <strain evidence="4">Niue_2</strain>
        <tissue evidence="4">Leaf</tissue>
    </source>
</reference>
<accession>A0A843XDX6</accession>
<dbReference type="PANTHER" id="PTHR24223:SF165">
    <property type="entry name" value="ABC TRANSPORTER C FAMILY MEMBER 15-RELATED"/>
    <property type="match status" value="1"/>
</dbReference>
<dbReference type="Gene3D" id="3.40.50.300">
    <property type="entry name" value="P-loop containing nucleotide triphosphate hydrolases"/>
    <property type="match status" value="1"/>
</dbReference>
<dbReference type="AlphaFoldDB" id="A0A843XDX6"/>
<dbReference type="InterPro" id="IPR003439">
    <property type="entry name" value="ABC_transporter-like_ATP-bd"/>
</dbReference>
<name>A0A843XDX6_COLES</name>
<dbReference type="InterPro" id="IPR050173">
    <property type="entry name" value="ABC_transporter_C-like"/>
</dbReference>
<organism evidence="4 5">
    <name type="scientific">Colocasia esculenta</name>
    <name type="common">Wild taro</name>
    <name type="synonym">Arum esculentum</name>
    <dbReference type="NCBI Taxonomy" id="4460"/>
    <lineage>
        <taxon>Eukaryota</taxon>
        <taxon>Viridiplantae</taxon>
        <taxon>Streptophyta</taxon>
        <taxon>Embryophyta</taxon>
        <taxon>Tracheophyta</taxon>
        <taxon>Spermatophyta</taxon>
        <taxon>Magnoliopsida</taxon>
        <taxon>Liliopsida</taxon>
        <taxon>Araceae</taxon>
        <taxon>Aroideae</taxon>
        <taxon>Colocasieae</taxon>
        <taxon>Colocasia</taxon>
    </lineage>
</organism>
<evidence type="ECO:0000313" key="4">
    <source>
        <dbReference type="EMBL" id="MQM17649.1"/>
    </source>
</evidence>
<proteinExistence type="predicted"/>
<keyword evidence="1" id="KW-0547">Nucleotide-binding</keyword>
<feature type="domain" description="ABC transporter" evidence="3">
    <location>
        <begin position="6"/>
        <end position="80"/>
    </location>
</feature>
<dbReference type="GO" id="GO:0042626">
    <property type="term" value="F:ATPase-coupled transmembrane transporter activity"/>
    <property type="evidence" value="ECO:0007669"/>
    <property type="project" value="TreeGrafter"/>
</dbReference>
<evidence type="ECO:0000313" key="5">
    <source>
        <dbReference type="Proteomes" id="UP000652761"/>
    </source>
</evidence>
<dbReference type="GO" id="GO:0005524">
    <property type="term" value="F:ATP binding"/>
    <property type="evidence" value="ECO:0007669"/>
    <property type="project" value="UniProtKB-KW"/>
</dbReference>
<comment type="caution">
    <text evidence="4">The sequence shown here is derived from an EMBL/GenBank/DDBJ whole genome shotgun (WGS) entry which is preliminary data.</text>
</comment>
<dbReference type="FunFam" id="3.40.50.300:FF:003492">
    <property type="entry name" value="AGAP012735-PA"/>
    <property type="match status" value="1"/>
</dbReference>
<protein>
    <recommendedName>
        <fullName evidence="3">ABC transporter domain-containing protein</fullName>
    </recommendedName>
</protein>
<keyword evidence="5" id="KW-1185">Reference proteome</keyword>
<dbReference type="SUPFAM" id="SSF52540">
    <property type="entry name" value="P-loop containing nucleoside triphosphate hydrolases"/>
    <property type="match status" value="1"/>
</dbReference>
<dbReference type="PANTHER" id="PTHR24223">
    <property type="entry name" value="ATP-BINDING CASSETTE SUB-FAMILY C"/>
    <property type="match status" value="1"/>
</dbReference>
<keyword evidence="2" id="KW-0067">ATP-binding</keyword>
<evidence type="ECO:0000259" key="3">
    <source>
        <dbReference type="Pfam" id="PF00005"/>
    </source>
</evidence>
<evidence type="ECO:0000256" key="1">
    <source>
        <dbReference type="ARBA" id="ARBA00022741"/>
    </source>
</evidence>
<dbReference type="GO" id="GO:0016020">
    <property type="term" value="C:membrane"/>
    <property type="evidence" value="ECO:0007669"/>
    <property type="project" value="TreeGrafter"/>
</dbReference>
<sequence>MFQGTVRHNLDPLEKYSDPQVWEALNKCRLGDLVREKEKKLDSAVVENGENWSVGQRQLLCLGRALLKRSSILVLDEATASVDTATDGTIQKIIRQEFKDNTVITIAHRIHTVIDSDLVLVLSEGKVQEYDAPAKLLESEDSAFAKLIKEYSLRSHGFNK</sequence>
<dbReference type="GO" id="GO:0016887">
    <property type="term" value="F:ATP hydrolysis activity"/>
    <property type="evidence" value="ECO:0007669"/>
    <property type="project" value="InterPro"/>
</dbReference>
<dbReference type="Proteomes" id="UP000652761">
    <property type="component" value="Unassembled WGS sequence"/>
</dbReference>
<dbReference type="Pfam" id="PF00005">
    <property type="entry name" value="ABC_tran"/>
    <property type="match status" value="1"/>
</dbReference>
<dbReference type="OrthoDB" id="6500128at2759"/>
<dbReference type="EMBL" id="NMUH01007670">
    <property type="protein sequence ID" value="MQM17649.1"/>
    <property type="molecule type" value="Genomic_DNA"/>
</dbReference>
<gene>
    <name evidence="4" type="ORF">Taro_050623</name>
</gene>